<dbReference type="InterPro" id="IPR029058">
    <property type="entry name" value="AB_hydrolase_fold"/>
</dbReference>
<dbReference type="PANTHER" id="PTHR11005">
    <property type="entry name" value="LYSOSOMAL ACID LIPASE-RELATED"/>
    <property type="match status" value="1"/>
</dbReference>
<feature type="domain" description="Partial AB-hydrolase lipase" evidence="2">
    <location>
        <begin position="1"/>
        <end position="33"/>
    </location>
</feature>
<gene>
    <name evidence="4" type="ORF">ILUMI_12058</name>
    <name evidence="3" type="ORF">ILUMI_15808</name>
</gene>
<dbReference type="Proteomes" id="UP000801492">
    <property type="component" value="Unassembled WGS sequence"/>
</dbReference>
<evidence type="ECO:0000313" key="4">
    <source>
        <dbReference type="EMBL" id="KAF2894115.1"/>
    </source>
</evidence>
<dbReference type="OrthoDB" id="9974421at2759"/>
<keyword evidence="1" id="KW-1133">Transmembrane helix</keyword>
<name>A0A8K0CVQ1_IGNLU</name>
<dbReference type="Pfam" id="PF04083">
    <property type="entry name" value="Abhydro_lipase"/>
    <property type="match status" value="1"/>
</dbReference>
<keyword evidence="1" id="KW-0812">Transmembrane</keyword>
<evidence type="ECO:0000313" key="5">
    <source>
        <dbReference type="Proteomes" id="UP000801492"/>
    </source>
</evidence>
<dbReference type="AlphaFoldDB" id="A0A8K0CVQ1"/>
<feature type="transmembrane region" description="Helical" evidence="1">
    <location>
        <begin position="80"/>
        <end position="102"/>
    </location>
</feature>
<dbReference type="InterPro" id="IPR006693">
    <property type="entry name" value="AB_hydrolase_lipase"/>
</dbReference>
<keyword evidence="1" id="KW-0472">Membrane</keyword>
<comment type="caution">
    <text evidence="3">The sequence shown here is derived from an EMBL/GenBank/DDBJ whole genome shotgun (WGS) entry which is preliminary data.</text>
</comment>
<protein>
    <recommendedName>
        <fullName evidence="2">Partial AB-hydrolase lipase domain-containing protein</fullName>
    </recommendedName>
</protein>
<dbReference type="GO" id="GO:0006629">
    <property type="term" value="P:lipid metabolic process"/>
    <property type="evidence" value="ECO:0007669"/>
    <property type="project" value="InterPro"/>
</dbReference>
<evidence type="ECO:0000259" key="2">
    <source>
        <dbReference type="Pfam" id="PF04083"/>
    </source>
</evidence>
<accession>A0A8K0CVQ1</accession>
<evidence type="ECO:0000256" key="1">
    <source>
        <dbReference type="SAM" id="Phobius"/>
    </source>
</evidence>
<dbReference type="Gene3D" id="3.40.50.1820">
    <property type="entry name" value="alpha/beta hydrolase"/>
    <property type="match status" value="2"/>
</dbReference>
<proteinExistence type="predicted"/>
<dbReference type="SUPFAM" id="SSF53474">
    <property type="entry name" value="alpha/beta-Hydrolases"/>
    <property type="match status" value="1"/>
</dbReference>
<reference evidence="3" key="1">
    <citation type="submission" date="2019-08" db="EMBL/GenBank/DDBJ databases">
        <title>The genome of the North American firefly Photinus pyralis.</title>
        <authorList>
            <consortium name="Photinus pyralis genome working group"/>
            <person name="Fallon T.R."/>
            <person name="Sander Lower S.E."/>
            <person name="Weng J.-K."/>
        </authorList>
    </citation>
    <scope>NUCLEOTIDE SEQUENCE</scope>
    <source>
        <strain evidence="3">TRF0915ILg1</strain>
        <tissue evidence="3">Whole body</tissue>
    </source>
</reference>
<sequence length="207" mass="23206">MHRIPHGKKSFSDKRSVIYLQHGILASSAGWVLPGPRKGFAYILAEFGYDVLMSNVRGTRYSRKHTYLDPERHTVNKIKAMFSLASIAFLKHMIGPLLLVIAEFRTGILALYNVLNTCEFLPRNEFLAHLGDTLCNDNSTFQILCTNAPFAICGFNEKQMNSSLLPIIMGHTPSGASTKQIYHCVRGVKSGNGTFRDSICFIFFNKI</sequence>
<organism evidence="3 5">
    <name type="scientific">Ignelater luminosus</name>
    <name type="common">Cucubano</name>
    <name type="synonym">Pyrophorus luminosus</name>
    <dbReference type="NCBI Taxonomy" id="2038154"/>
    <lineage>
        <taxon>Eukaryota</taxon>
        <taxon>Metazoa</taxon>
        <taxon>Ecdysozoa</taxon>
        <taxon>Arthropoda</taxon>
        <taxon>Hexapoda</taxon>
        <taxon>Insecta</taxon>
        <taxon>Pterygota</taxon>
        <taxon>Neoptera</taxon>
        <taxon>Endopterygota</taxon>
        <taxon>Coleoptera</taxon>
        <taxon>Polyphaga</taxon>
        <taxon>Elateriformia</taxon>
        <taxon>Elateroidea</taxon>
        <taxon>Elateridae</taxon>
        <taxon>Agrypninae</taxon>
        <taxon>Pyrophorini</taxon>
        <taxon>Ignelater</taxon>
    </lineage>
</organism>
<keyword evidence="5" id="KW-1185">Reference proteome</keyword>
<evidence type="ECO:0000313" key="3">
    <source>
        <dbReference type="EMBL" id="KAF2890365.1"/>
    </source>
</evidence>
<dbReference type="EMBL" id="VTPC01054086">
    <property type="protein sequence ID" value="KAF2890365.1"/>
    <property type="molecule type" value="Genomic_DNA"/>
</dbReference>
<dbReference type="EMBL" id="VTPC01007336">
    <property type="protein sequence ID" value="KAF2894115.1"/>
    <property type="molecule type" value="Genomic_DNA"/>
</dbReference>